<comment type="caution">
    <text evidence="1">The sequence shown here is derived from an EMBL/GenBank/DDBJ whole genome shotgun (WGS) entry which is preliminary data.</text>
</comment>
<proteinExistence type="predicted"/>
<evidence type="ECO:0000313" key="1">
    <source>
        <dbReference type="EMBL" id="MPC42309.1"/>
    </source>
</evidence>
<dbReference type="Proteomes" id="UP000324222">
    <property type="component" value="Unassembled WGS sequence"/>
</dbReference>
<organism evidence="1 2">
    <name type="scientific">Portunus trituberculatus</name>
    <name type="common">Swimming crab</name>
    <name type="synonym">Neptunus trituberculatus</name>
    <dbReference type="NCBI Taxonomy" id="210409"/>
    <lineage>
        <taxon>Eukaryota</taxon>
        <taxon>Metazoa</taxon>
        <taxon>Ecdysozoa</taxon>
        <taxon>Arthropoda</taxon>
        <taxon>Crustacea</taxon>
        <taxon>Multicrustacea</taxon>
        <taxon>Malacostraca</taxon>
        <taxon>Eumalacostraca</taxon>
        <taxon>Eucarida</taxon>
        <taxon>Decapoda</taxon>
        <taxon>Pleocyemata</taxon>
        <taxon>Brachyura</taxon>
        <taxon>Eubrachyura</taxon>
        <taxon>Portunoidea</taxon>
        <taxon>Portunidae</taxon>
        <taxon>Portuninae</taxon>
        <taxon>Portunus</taxon>
    </lineage>
</organism>
<dbReference type="EMBL" id="VSRR010005388">
    <property type="protein sequence ID" value="MPC42309.1"/>
    <property type="molecule type" value="Genomic_DNA"/>
</dbReference>
<gene>
    <name evidence="1" type="ORF">E2C01_035928</name>
</gene>
<accession>A0A5B7FAM0</accession>
<protein>
    <submittedName>
        <fullName evidence="1">Uncharacterized protein</fullName>
    </submittedName>
</protein>
<evidence type="ECO:0000313" key="2">
    <source>
        <dbReference type="Proteomes" id="UP000324222"/>
    </source>
</evidence>
<reference evidence="1 2" key="1">
    <citation type="submission" date="2019-05" db="EMBL/GenBank/DDBJ databases">
        <title>Another draft genome of Portunus trituberculatus and its Hox gene families provides insights of decapod evolution.</title>
        <authorList>
            <person name="Jeong J.-H."/>
            <person name="Song I."/>
            <person name="Kim S."/>
            <person name="Choi T."/>
            <person name="Kim D."/>
            <person name="Ryu S."/>
            <person name="Kim W."/>
        </authorList>
    </citation>
    <scope>NUCLEOTIDE SEQUENCE [LARGE SCALE GENOMIC DNA]</scope>
    <source>
        <tissue evidence="1">Muscle</tissue>
    </source>
</reference>
<dbReference type="AlphaFoldDB" id="A0A5B7FAM0"/>
<keyword evidence="2" id="KW-1185">Reference proteome</keyword>
<sequence length="243" mass="27462">MHKLEITHNNAIRTILRAPRWTSIVTLREECNLPSIANRILARTCHTIALYQRRWPESPLTTAFRQAFQRPPAARPDRDWVHSAPDASRSLDVDDVVRCEPDLPLADYAPQPPWAPLFTITTFQHEKPKCLPTALLRQETLKHIHSCNSSSSRLYYTDGSVGDRGKAGAAFVCDDVTNPARTAIPRMTALCYIMFCAVLQPHLYITYLLTSTKSLQLPVSSLTPPSRHLLRSVEHILPHVNNI</sequence>
<name>A0A5B7FAM0_PORTR</name>